<name>A0A7X0MH61_9HYPH</name>
<dbReference type="EMBL" id="JACHBG010000026">
    <property type="protein sequence ID" value="MBB6488768.1"/>
    <property type="molecule type" value="Genomic_DNA"/>
</dbReference>
<dbReference type="AlphaFoldDB" id="A0A7X0MH61"/>
<reference evidence="1 2" key="1">
    <citation type="submission" date="2020-08" db="EMBL/GenBank/DDBJ databases">
        <title>Genomic Encyclopedia of Type Strains, Phase IV (KMG-V): Genome sequencing to study the core and pangenomes of soil and plant-associated prokaryotes.</title>
        <authorList>
            <person name="Whitman W."/>
        </authorList>
    </citation>
    <scope>NUCLEOTIDE SEQUENCE [LARGE SCALE GENOMIC DNA]</scope>
    <source>
        <strain evidence="1 2">SEMIA 4060</strain>
    </source>
</reference>
<comment type="caution">
    <text evidence="1">The sequence shown here is derived from an EMBL/GenBank/DDBJ whole genome shotgun (WGS) entry which is preliminary data.</text>
</comment>
<dbReference type="Proteomes" id="UP000565576">
    <property type="component" value="Unassembled WGS sequence"/>
</dbReference>
<proteinExistence type="predicted"/>
<gene>
    <name evidence="1" type="ORF">GGD46_006089</name>
</gene>
<evidence type="ECO:0000313" key="2">
    <source>
        <dbReference type="Proteomes" id="UP000565576"/>
    </source>
</evidence>
<dbReference type="RefSeq" id="WP_184710473.1">
    <property type="nucleotide sequence ID" value="NZ_JACHBG010000026.1"/>
</dbReference>
<protein>
    <submittedName>
        <fullName evidence="1">Uncharacterized protein</fullName>
    </submittedName>
</protein>
<organism evidence="1 2">
    <name type="scientific">Rhizobium lusitanum</name>
    <dbReference type="NCBI Taxonomy" id="293958"/>
    <lineage>
        <taxon>Bacteria</taxon>
        <taxon>Pseudomonadati</taxon>
        <taxon>Pseudomonadota</taxon>
        <taxon>Alphaproteobacteria</taxon>
        <taxon>Hyphomicrobiales</taxon>
        <taxon>Rhizobiaceae</taxon>
        <taxon>Rhizobium/Agrobacterium group</taxon>
        <taxon>Rhizobium</taxon>
    </lineage>
</organism>
<evidence type="ECO:0000313" key="1">
    <source>
        <dbReference type="EMBL" id="MBB6488768.1"/>
    </source>
</evidence>
<accession>A0A7X0MH61</accession>
<sequence>MTSDDRIIRDYLQAAHNRGGSFEMAMGMLVQRIMVLEDRLQRARISFDADPVIVKLEREALWMTKLVQS</sequence>